<protein>
    <submittedName>
        <fullName evidence="1">Tetratricopeptide repeat protein</fullName>
    </submittedName>
</protein>
<gene>
    <name evidence="1" type="ORF">MST27_17015</name>
</gene>
<organism evidence="1 2">
    <name type="scientific">Stutzerimonas marianensis</name>
    <dbReference type="NCBI Taxonomy" id="2929513"/>
    <lineage>
        <taxon>Bacteria</taxon>
        <taxon>Pseudomonadati</taxon>
        <taxon>Pseudomonadota</taxon>
        <taxon>Gammaproteobacteria</taxon>
        <taxon>Pseudomonadales</taxon>
        <taxon>Pseudomonadaceae</taxon>
        <taxon>Stutzerimonas</taxon>
    </lineage>
</organism>
<evidence type="ECO:0000313" key="2">
    <source>
        <dbReference type="Proteomes" id="UP001139682"/>
    </source>
</evidence>
<dbReference type="AlphaFoldDB" id="A0A9X1W6A1"/>
<proteinExistence type="predicted"/>
<accession>A0A9X1W6A1</accession>
<keyword evidence="2" id="KW-1185">Reference proteome</keyword>
<dbReference type="InterPro" id="IPR011990">
    <property type="entry name" value="TPR-like_helical_dom_sf"/>
</dbReference>
<dbReference type="Gene3D" id="1.25.40.10">
    <property type="entry name" value="Tetratricopeptide repeat domain"/>
    <property type="match status" value="1"/>
</dbReference>
<dbReference type="Pfam" id="PF13432">
    <property type="entry name" value="TPR_16"/>
    <property type="match status" value="1"/>
</dbReference>
<comment type="caution">
    <text evidence="1">The sequence shown here is derived from an EMBL/GenBank/DDBJ whole genome shotgun (WGS) entry which is preliminary data.</text>
</comment>
<dbReference type="Proteomes" id="UP001139682">
    <property type="component" value="Unassembled WGS sequence"/>
</dbReference>
<dbReference type="EMBL" id="JALGRD010000009">
    <property type="protein sequence ID" value="MCJ0975075.1"/>
    <property type="molecule type" value="Genomic_DNA"/>
</dbReference>
<name>A0A9X1W6A1_9GAMM</name>
<reference evidence="1" key="1">
    <citation type="submission" date="2022-03" db="EMBL/GenBank/DDBJ databases">
        <title>Pseudomonas marianensis sp. nov., a marine bacterium isolated from deep-sea sediments of the Mariana Trench.</title>
        <authorList>
            <person name="Wei Y."/>
        </authorList>
    </citation>
    <scope>NUCLEOTIDE SEQUENCE</scope>
    <source>
        <strain evidence="1">PS1</strain>
    </source>
</reference>
<dbReference type="RefSeq" id="WP_243607122.1">
    <property type="nucleotide sequence ID" value="NZ_JALGRD010000009.1"/>
</dbReference>
<evidence type="ECO:0000313" key="1">
    <source>
        <dbReference type="EMBL" id="MCJ0975075.1"/>
    </source>
</evidence>
<dbReference type="SUPFAM" id="SSF48452">
    <property type="entry name" value="TPR-like"/>
    <property type="match status" value="1"/>
</dbReference>
<sequence>MSTRDREAAQLLQGLGEIYQRCGQAQKALVMFLLASQVLPGDTTLLRNLVIAFTAQGDGERALRALDQLIALEGESPATWLLRSRACWHAGRPQDARDSFEHYLQERRRA</sequence>